<keyword evidence="2" id="KW-1185">Reference proteome</keyword>
<organism evidence="1 2">
    <name type="scientific">Portunus trituberculatus</name>
    <name type="common">Swimming crab</name>
    <name type="synonym">Neptunus trituberculatus</name>
    <dbReference type="NCBI Taxonomy" id="210409"/>
    <lineage>
        <taxon>Eukaryota</taxon>
        <taxon>Metazoa</taxon>
        <taxon>Ecdysozoa</taxon>
        <taxon>Arthropoda</taxon>
        <taxon>Crustacea</taxon>
        <taxon>Multicrustacea</taxon>
        <taxon>Malacostraca</taxon>
        <taxon>Eumalacostraca</taxon>
        <taxon>Eucarida</taxon>
        <taxon>Decapoda</taxon>
        <taxon>Pleocyemata</taxon>
        <taxon>Brachyura</taxon>
        <taxon>Eubrachyura</taxon>
        <taxon>Portunoidea</taxon>
        <taxon>Portunidae</taxon>
        <taxon>Portuninae</taxon>
        <taxon>Portunus</taxon>
    </lineage>
</organism>
<dbReference type="EMBL" id="VSRR010103379">
    <property type="protein sequence ID" value="MPC95748.1"/>
    <property type="molecule type" value="Genomic_DNA"/>
</dbReference>
<dbReference type="AlphaFoldDB" id="A0A5B7JRS7"/>
<proteinExistence type="predicted"/>
<accession>A0A5B7JRS7</accession>
<evidence type="ECO:0000313" key="2">
    <source>
        <dbReference type="Proteomes" id="UP000324222"/>
    </source>
</evidence>
<name>A0A5B7JRS7_PORTR</name>
<reference evidence="1 2" key="1">
    <citation type="submission" date="2019-05" db="EMBL/GenBank/DDBJ databases">
        <title>Another draft genome of Portunus trituberculatus and its Hox gene families provides insights of decapod evolution.</title>
        <authorList>
            <person name="Jeong J.-H."/>
            <person name="Song I."/>
            <person name="Kim S."/>
            <person name="Choi T."/>
            <person name="Kim D."/>
            <person name="Ryu S."/>
            <person name="Kim W."/>
        </authorList>
    </citation>
    <scope>NUCLEOTIDE SEQUENCE [LARGE SCALE GENOMIC DNA]</scope>
    <source>
        <tissue evidence="1">Muscle</tissue>
    </source>
</reference>
<comment type="caution">
    <text evidence="1">The sequence shown here is derived from an EMBL/GenBank/DDBJ whole genome shotgun (WGS) entry which is preliminary data.</text>
</comment>
<gene>
    <name evidence="1" type="ORF">E2C01_090973</name>
</gene>
<sequence length="64" mass="8066">MIYRLNLRDTVCHDYYDYFNERHIYGRQPRNMDMRLKIRSVTRAFPWRWLHFYDVMPPSVIQSP</sequence>
<evidence type="ECO:0000313" key="1">
    <source>
        <dbReference type="EMBL" id="MPC95748.1"/>
    </source>
</evidence>
<dbReference type="Proteomes" id="UP000324222">
    <property type="component" value="Unassembled WGS sequence"/>
</dbReference>
<protein>
    <submittedName>
        <fullName evidence="1">Uncharacterized protein</fullName>
    </submittedName>
</protein>